<dbReference type="Proteomes" id="UP000325558">
    <property type="component" value="Unassembled WGS sequence"/>
</dbReference>
<dbReference type="EMBL" id="ML737145">
    <property type="protein sequence ID" value="KAE8340786.1"/>
    <property type="molecule type" value="Genomic_DNA"/>
</dbReference>
<proteinExistence type="predicted"/>
<dbReference type="Pfam" id="PF26639">
    <property type="entry name" value="Het-6_barrel"/>
    <property type="match status" value="1"/>
</dbReference>
<gene>
    <name evidence="1" type="ORF">BDV24DRAFT_164005</name>
</gene>
<name>A0A5N6Y8J4_9EURO</name>
<evidence type="ECO:0000313" key="1">
    <source>
        <dbReference type="EMBL" id="KAE8340786.1"/>
    </source>
</evidence>
<accession>A0A5N6Y8J4</accession>
<sequence length="245" mass="27632">METFDVNEFISEQNIPPYSCHGNVLEAPGIYLTEVSTHLWFGPDNKKVDRFWLDYIEAHTDERGASGARVLLTVIRMLLLDRLPDSDMQLGPNPEPSALERSILYTAQIILDHHKELPDILQEGRITRFLDQPVDVIRLKGLLDADAIQDWGIMAVSALVNLTGILRECYAFFETGQGHLGWGPPEISKEDVIDCLFGFEMPVVLRKIDSHYVYIGACYVVDIMDGDPLVGIEKGSQCIKRFNIV</sequence>
<reference evidence="1" key="1">
    <citation type="submission" date="2019-04" db="EMBL/GenBank/DDBJ databases">
        <title>Friends and foes A comparative genomics study of 23 Aspergillus species from section Flavi.</title>
        <authorList>
            <consortium name="DOE Joint Genome Institute"/>
            <person name="Kjaerbolling I."/>
            <person name="Vesth T."/>
            <person name="Frisvad J.C."/>
            <person name="Nybo J.L."/>
            <person name="Theobald S."/>
            <person name="Kildgaard S."/>
            <person name="Isbrandt T."/>
            <person name="Kuo A."/>
            <person name="Sato A."/>
            <person name="Lyhne E.K."/>
            <person name="Kogle M.E."/>
            <person name="Wiebenga A."/>
            <person name="Kun R.S."/>
            <person name="Lubbers R.J."/>
            <person name="Makela M.R."/>
            <person name="Barry K."/>
            <person name="Chovatia M."/>
            <person name="Clum A."/>
            <person name="Daum C."/>
            <person name="Haridas S."/>
            <person name="He G."/>
            <person name="LaButti K."/>
            <person name="Lipzen A."/>
            <person name="Mondo S."/>
            <person name="Riley R."/>
            <person name="Salamov A."/>
            <person name="Simmons B.A."/>
            <person name="Magnuson J.K."/>
            <person name="Henrissat B."/>
            <person name="Mortensen U.H."/>
            <person name="Larsen T.O."/>
            <person name="Devries R.P."/>
            <person name="Grigoriev I.V."/>
            <person name="Machida M."/>
            <person name="Baker S.E."/>
            <person name="Andersen M.R."/>
        </authorList>
    </citation>
    <scope>NUCLEOTIDE SEQUENCE</scope>
    <source>
        <strain evidence="1">CBS 117612</strain>
    </source>
</reference>
<dbReference type="OrthoDB" id="4850726at2759"/>
<protein>
    <submittedName>
        <fullName evidence="1">Uncharacterized protein</fullName>
    </submittedName>
</protein>
<dbReference type="AlphaFoldDB" id="A0A5N6Y8J4"/>
<organism evidence="1">
    <name type="scientific">Aspergillus arachidicola</name>
    <dbReference type="NCBI Taxonomy" id="656916"/>
    <lineage>
        <taxon>Eukaryota</taxon>
        <taxon>Fungi</taxon>
        <taxon>Dikarya</taxon>
        <taxon>Ascomycota</taxon>
        <taxon>Pezizomycotina</taxon>
        <taxon>Eurotiomycetes</taxon>
        <taxon>Eurotiomycetidae</taxon>
        <taxon>Eurotiales</taxon>
        <taxon>Aspergillaceae</taxon>
        <taxon>Aspergillus</taxon>
        <taxon>Aspergillus subgen. Circumdati</taxon>
    </lineage>
</organism>